<dbReference type="InterPro" id="IPR011990">
    <property type="entry name" value="TPR-like_helical_dom_sf"/>
</dbReference>
<evidence type="ECO:0000313" key="3">
    <source>
        <dbReference type="EMBL" id="PSN72971.1"/>
    </source>
</evidence>
<dbReference type="GO" id="GO:0007005">
    <property type="term" value="P:mitochondrion organization"/>
    <property type="evidence" value="ECO:0007669"/>
    <property type="project" value="TreeGrafter"/>
</dbReference>
<evidence type="ECO:0000256" key="2">
    <source>
        <dbReference type="SAM" id="MobiDB-lite"/>
    </source>
</evidence>
<dbReference type="GO" id="GO:0005739">
    <property type="term" value="C:mitochondrion"/>
    <property type="evidence" value="ECO:0007669"/>
    <property type="project" value="TreeGrafter"/>
</dbReference>
<proteinExistence type="predicted"/>
<feature type="region of interest" description="Disordered" evidence="2">
    <location>
        <begin position="554"/>
        <end position="640"/>
    </location>
</feature>
<accession>A0A2T2P5L6</accession>
<reference evidence="3 4" key="1">
    <citation type="journal article" date="2018" name="Front. Microbiol.">
        <title>Genome-Wide Analysis of Corynespora cassiicola Leaf Fall Disease Putative Effectors.</title>
        <authorList>
            <person name="Lopez D."/>
            <person name="Ribeiro S."/>
            <person name="Label P."/>
            <person name="Fumanal B."/>
            <person name="Venisse J.S."/>
            <person name="Kohler A."/>
            <person name="de Oliveira R.R."/>
            <person name="Labutti K."/>
            <person name="Lipzen A."/>
            <person name="Lail K."/>
            <person name="Bauer D."/>
            <person name="Ohm R.A."/>
            <person name="Barry K.W."/>
            <person name="Spatafora J."/>
            <person name="Grigoriev I.V."/>
            <person name="Martin F.M."/>
            <person name="Pujade-Renaud V."/>
        </authorList>
    </citation>
    <scope>NUCLEOTIDE SEQUENCE [LARGE SCALE GENOMIC DNA]</scope>
    <source>
        <strain evidence="3 4">Philippines</strain>
    </source>
</reference>
<dbReference type="OrthoDB" id="185373at2759"/>
<dbReference type="InterPro" id="IPR002885">
    <property type="entry name" value="PPR_rpt"/>
</dbReference>
<gene>
    <name evidence="3" type="ORF">BS50DRAFT_568567</name>
</gene>
<feature type="compositionally biased region" description="Polar residues" evidence="2">
    <location>
        <begin position="572"/>
        <end position="581"/>
    </location>
</feature>
<organism evidence="3 4">
    <name type="scientific">Corynespora cassiicola Philippines</name>
    <dbReference type="NCBI Taxonomy" id="1448308"/>
    <lineage>
        <taxon>Eukaryota</taxon>
        <taxon>Fungi</taxon>
        <taxon>Dikarya</taxon>
        <taxon>Ascomycota</taxon>
        <taxon>Pezizomycotina</taxon>
        <taxon>Dothideomycetes</taxon>
        <taxon>Pleosporomycetidae</taxon>
        <taxon>Pleosporales</taxon>
        <taxon>Corynesporascaceae</taxon>
        <taxon>Corynespora</taxon>
    </lineage>
</organism>
<dbReference type="PANTHER" id="PTHR47934:SF6">
    <property type="entry name" value="MITOCHONDRIAL GROUP I INTRON SPLICING FACTOR CCM1-RELATED"/>
    <property type="match status" value="1"/>
</dbReference>
<evidence type="ECO:0000256" key="1">
    <source>
        <dbReference type="PROSITE-ProRule" id="PRU00708"/>
    </source>
</evidence>
<evidence type="ECO:0000313" key="4">
    <source>
        <dbReference type="Proteomes" id="UP000240883"/>
    </source>
</evidence>
<protein>
    <submittedName>
        <fullName evidence="3">Uncharacterized protein</fullName>
    </submittedName>
</protein>
<dbReference type="Gene3D" id="1.25.40.10">
    <property type="entry name" value="Tetratricopeptide repeat domain"/>
    <property type="match status" value="2"/>
</dbReference>
<dbReference type="PROSITE" id="PS51375">
    <property type="entry name" value="PPR"/>
    <property type="match status" value="1"/>
</dbReference>
<keyword evidence="4" id="KW-1185">Reference proteome</keyword>
<feature type="repeat" description="PPR" evidence="1">
    <location>
        <begin position="404"/>
        <end position="438"/>
    </location>
</feature>
<dbReference type="GO" id="GO:0003729">
    <property type="term" value="F:mRNA binding"/>
    <property type="evidence" value="ECO:0007669"/>
    <property type="project" value="TreeGrafter"/>
</dbReference>
<dbReference type="GO" id="GO:0006396">
    <property type="term" value="P:RNA processing"/>
    <property type="evidence" value="ECO:0007669"/>
    <property type="project" value="TreeGrafter"/>
</dbReference>
<dbReference type="EMBL" id="KZ678129">
    <property type="protein sequence ID" value="PSN72971.1"/>
    <property type="molecule type" value="Genomic_DNA"/>
</dbReference>
<name>A0A2T2P5L6_CORCC</name>
<sequence length="640" mass="73235">MKQKRNEQWDDAFAALRKDTEEWPAPQRKRRNPSMAEPQENYMHTTPVEELLASAAEWDCINRAVGAEMMDDHIFQERQALIEVDYMTERLWSLIKYDSRFPGTQALDWPVNTGPALTRHHLPPQSLWSLDPARMKSMRRRHTWKKLAIQELSIGALIQALLMDSKVDEIQPTDLAGLSAQLQDAIDQIIKERSDRPESFDGSRKFHSTQRQEFLENMKILEHLPSQMPYEQIEDWRARVALPCMPQYSQDPDGDFYEICRQMNAAIKKLFDKPKNKDGHEELSPLAVARICHNLLVSTSAPDVQTFNILMIGLKRWKRIALVDDVIAALDACKIRPNEITCTTILDFYTQTDRPDHFSRFVGRMRGVGNALMLAHPDTTINEMGQSRLVRVNDVKIHQKIYPTPVVFNTLMQGVLKFAGLERALEIYYEMKEDGWGLDMPGLNKFLDECVRSANWYGGLYVWNEIESIKHKVRRPQMAHAYSQMLALCTLTGNTVVFNQVLRDVVQMGHNRKSIMEGFQETVHLVQHENGIAAPAWAADNVLIAMSDYMPDDAKPDGAVNSNEPKPETKSAKTQPESSSFAHRVQTPQTQTPATDDPEALWAAWIAHEFGEVARPEIRRKSTSPEEDEQHRSGVSSRKP</sequence>
<dbReference type="Proteomes" id="UP000240883">
    <property type="component" value="Unassembled WGS sequence"/>
</dbReference>
<dbReference type="InterPro" id="IPR051114">
    <property type="entry name" value="Mito_RNA_Proc_CCM1"/>
</dbReference>
<dbReference type="AlphaFoldDB" id="A0A2T2P5L6"/>
<feature type="region of interest" description="Disordered" evidence="2">
    <location>
        <begin position="1"/>
        <end position="41"/>
    </location>
</feature>
<feature type="compositionally biased region" description="Low complexity" evidence="2">
    <location>
        <begin position="586"/>
        <end position="595"/>
    </location>
</feature>
<dbReference type="PANTHER" id="PTHR47934">
    <property type="entry name" value="PENTATRICOPEPTIDE REPEAT-CONTAINING PROTEIN PET309, MITOCHONDRIAL"/>
    <property type="match status" value="1"/>
</dbReference>
<dbReference type="STRING" id="1448308.A0A2T2P5L6"/>
<feature type="compositionally biased region" description="Basic and acidic residues" evidence="2">
    <location>
        <begin position="609"/>
        <end position="632"/>
    </location>
</feature>